<reference evidence="1 2" key="1">
    <citation type="submission" date="2015-09" db="EMBL/GenBank/DDBJ databases">
        <title>Identification and resolution of microdiversity through metagenomic sequencing of parallel consortia.</title>
        <authorList>
            <person name="Nelson W.C."/>
            <person name="Romine M.F."/>
            <person name="Lindemann S.R."/>
        </authorList>
    </citation>
    <scope>NUCLEOTIDE SEQUENCE [LARGE SCALE GENOMIC DNA]</scope>
    <source>
        <strain evidence="1">HL-55</strain>
    </source>
</reference>
<sequence length="96" mass="10481">MNQIPDTGTLHILNKAPGHPRFVACLAAMSNQDTLILIENAVLALPDTDTVLPRQTLALEPDLEARGLSGTAEPGQQISHQQLVQLTEQHPRIISW</sequence>
<dbReference type="STRING" id="1305731.GCA_000934705_01262"/>
<dbReference type="InterPro" id="IPR007215">
    <property type="entry name" value="Sulphur_relay_TusB/DsrH"/>
</dbReference>
<accession>A0A0P8D313</accession>
<dbReference type="Gene3D" id="3.40.1260.10">
    <property type="entry name" value="DsrEFH-like"/>
    <property type="match status" value="1"/>
</dbReference>
<dbReference type="SUPFAM" id="SSF75169">
    <property type="entry name" value="DsrEFH-like"/>
    <property type="match status" value="1"/>
</dbReference>
<dbReference type="Proteomes" id="UP000050416">
    <property type="component" value="Unassembled WGS sequence"/>
</dbReference>
<evidence type="ECO:0008006" key="3">
    <source>
        <dbReference type="Google" id="ProtNLM"/>
    </source>
</evidence>
<organism evidence="1 2">
    <name type="scientific">Marinobacter excellens HL-55</name>
    <dbReference type="NCBI Taxonomy" id="1305731"/>
    <lineage>
        <taxon>Bacteria</taxon>
        <taxon>Pseudomonadati</taxon>
        <taxon>Pseudomonadota</taxon>
        <taxon>Gammaproteobacteria</taxon>
        <taxon>Pseudomonadales</taxon>
        <taxon>Marinobacteraceae</taxon>
        <taxon>Marinobacter</taxon>
    </lineage>
</organism>
<dbReference type="Pfam" id="PF04077">
    <property type="entry name" value="DsrH"/>
    <property type="match status" value="1"/>
</dbReference>
<comment type="caution">
    <text evidence="1">The sequence shown here is derived from an EMBL/GenBank/DDBJ whole genome shotgun (WGS) entry which is preliminary data.</text>
</comment>
<evidence type="ECO:0000313" key="2">
    <source>
        <dbReference type="Proteomes" id="UP000050416"/>
    </source>
</evidence>
<dbReference type="InterPro" id="IPR027396">
    <property type="entry name" value="DsrEFH-like"/>
</dbReference>
<dbReference type="PANTHER" id="PTHR37526:SF1">
    <property type="entry name" value="PROTEIN TUSB"/>
    <property type="match status" value="1"/>
</dbReference>
<dbReference type="NCBIfam" id="TIGR03011">
    <property type="entry name" value="sulf_tusB_dsrH"/>
    <property type="match status" value="1"/>
</dbReference>
<dbReference type="GO" id="GO:0002143">
    <property type="term" value="P:tRNA wobble position uridine thiolation"/>
    <property type="evidence" value="ECO:0007669"/>
    <property type="project" value="InterPro"/>
</dbReference>
<dbReference type="PATRIC" id="fig|1305731.5.peg.2577"/>
<dbReference type="EMBL" id="LJZQ01000003">
    <property type="protein sequence ID" value="KPQ30134.1"/>
    <property type="molecule type" value="Genomic_DNA"/>
</dbReference>
<evidence type="ECO:0000313" key="1">
    <source>
        <dbReference type="EMBL" id="KPQ30134.1"/>
    </source>
</evidence>
<proteinExistence type="predicted"/>
<gene>
    <name evidence="1" type="ORF">HLUCCX14_03355</name>
</gene>
<protein>
    <recommendedName>
        <fullName evidence="3">tRNA 2-thiouridine synthesizing protein B</fullName>
    </recommendedName>
</protein>
<dbReference type="AlphaFoldDB" id="A0A0P8D313"/>
<name>A0A0P8D313_9GAMM</name>
<dbReference type="PANTHER" id="PTHR37526">
    <property type="entry name" value="PROTEIN TUSB"/>
    <property type="match status" value="1"/>
</dbReference>
<dbReference type="GO" id="GO:1990228">
    <property type="term" value="C:sulfurtransferase complex"/>
    <property type="evidence" value="ECO:0007669"/>
    <property type="project" value="TreeGrafter"/>
</dbReference>